<dbReference type="Gene3D" id="3.40.50.720">
    <property type="entry name" value="NAD(P)-binding Rossmann-like Domain"/>
    <property type="match status" value="1"/>
</dbReference>
<evidence type="ECO:0000256" key="3">
    <source>
        <dbReference type="ARBA" id="ARBA00022833"/>
    </source>
</evidence>
<accession>A0ABX8G120</accession>
<dbReference type="InterPro" id="IPR002328">
    <property type="entry name" value="ADH_Zn_CS"/>
</dbReference>
<evidence type="ECO:0000256" key="11">
    <source>
        <dbReference type="ARBA" id="ARBA00049085"/>
    </source>
</evidence>
<dbReference type="PANTHER" id="PTHR43401:SF2">
    <property type="entry name" value="L-THREONINE 3-DEHYDROGENASE"/>
    <property type="match status" value="1"/>
</dbReference>
<keyword evidence="3 12" id="KW-0862">Zinc</keyword>
<evidence type="ECO:0000256" key="8">
    <source>
        <dbReference type="ARBA" id="ARBA00039102"/>
    </source>
</evidence>
<dbReference type="Gene3D" id="3.90.180.10">
    <property type="entry name" value="Medium-chain alcohol dehydrogenases, catalytic domain"/>
    <property type="match status" value="1"/>
</dbReference>
<evidence type="ECO:0000313" key="15">
    <source>
        <dbReference type="Proteomes" id="UP000679629"/>
    </source>
</evidence>
<evidence type="ECO:0000256" key="10">
    <source>
        <dbReference type="ARBA" id="ARBA00048685"/>
    </source>
</evidence>
<evidence type="ECO:0000256" key="5">
    <source>
        <dbReference type="ARBA" id="ARBA00037678"/>
    </source>
</evidence>
<comment type="function">
    <text evidence="5">Catalyzes the oxidation of 2-deoxy-scyllo-inosamine (DOIA) with NAD(+) or NADP(+), forming 3-amino-2,3-dideoxy-scyllo-inosose (amino-DOI).</text>
</comment>
<dbReference type="SUPFAM" id="SSF51735">
    <property type="entry name" value="NAD(P)-binding Rossmann-fold domains"/>
    <property type="match status" value="1"/>
</dbReference>
<evidence type="ECO:0000256" key="1">
    <source>
        <dbReference type="ARBA" id="ARBA00001947"/>
    </source>
</evidence>
<comment type="pathway">
    <text evidence="6">Metabolic intermediate biosynthesis; 2-deoxystreptamine biosynthesis; 2-deoxystreptamine from D-glucose 6-phosphate: step 3/4.</text>
</comment>
<feature type="domain" description="Enoyl reductase (ER)" evidence="13">
    <location>
        <begin position="10"/>
        <end position="336"/>
    </location>
</feature>
<keyword evidence="2 12" id="KW-0479">Metal-binding</keyword>
<dbReference type="Pfam" id="PF08240">
    <property type="entry name" value="ADH_N"/>
    <property type="match status" value="1"/>
</dbReference>
<evidence type="ECO:0000256" key="2">
    <source>
        <dbReference type="ARBA" id="ARBA00022723"/>
    </source>
</evidence>
<dbReference type="EC" id="1.1.1.329" evidence="8"/>
<dbReference type="InterPro" id="IPR013149">
    <property type="entry name" value="ADH-like_C"/>
</dbReference>
<dbReference type="Pfam" id="PF00107">
    <property type="entry name" value="ADH_zinc_N"/>
    <property type="match status" value="1"/>
</dbReference>
<evidence type="ECO:0000256" key="4">
    <source>
        <dbReference type="ARBA" id="ARBA00023002"/>
    </source>
</evidence>
<evidence type="ECO:0000256" key="7">
    <source>
        <dbReference type="ARBA" id="ARBA00038004"/>
    </source>
</evidence>
<gene>
    <name evidence="14" type="ORF">KJK29_33950</name>
</gene>
<proteinExistence type="inferred from homology"/>
<reference evidence="15" key="1">
    <citation type="submission" date="2021-05" db="EMBL/GenBank/DDBJ databases">
        <title>Direct Submission.</title>
        <authorList>
            <person name="Li K."/>
            <person name="Gao J."/>
        </authorList>
    </citation>
    <scope>NUCLEOTIDE SEQUENCE [LARGE SCALE GENOMIC DNA]</scope>
    <source>
        <strain evidence="15">MG62</strain>
    </source>
</reference>
<dbReference type="InterPro" id="IPR011032">
    <property type="entry name" value="GroES-like_sf"/>
</dbReference>
<dbReference type="InterPro" id="IPR050129">
    <property type="entry name" value="Zn_alcohol_dh"/>
</dbReference>
<keyword evidence="4" id="KW-0560">Oxidoreductase</keyword>
<evidence type="ECO:0000256" key="6">
    <source>
        <dbReference type="ARBA" id="ARBA00037908"/>
    </source>
</evidence>
<evidence type="ECO:0000313" key="14">
    <source>
        <dbReference type="EMBL" id="QWB27199.1"/>
    </source>
</evidence>
<dbReference type="PROSITE" id="PS00059">
    <property type="entry name" value="ADH_ZINC"/>
    <property type="match status" value="1"/>
</dbReference>
<comment type="cofactor">
    <cofactor evidence="1 12">
        <name>Zn(2+)</name>
        <dbReference type="ChEBI" id="CHEBI:29105"/>
    </cofactor>
</comment>
<evidence type="ECO:0000256" key="12">
    <source>
        <dbReference type="RuleBase" id="RU361277"/>
    </source>
</evidence>
<dbReference type="PANTHER" id="PTHR43401">
    <property type="entry name" value="L-THREONINE 3-DEHYDROGENASE"/>
    <property type="match status" value="1"/>
</dbReference>
<dbReference type="InterPro" id="IPR013154">
    <property type="entry name" value="ADH-like_N"/>
</dbReference>
<dbReference type="SMART" id="SM00829">
    <property type="entry name" value="PKS_ER"/>
    <property type="match status" value="1"/>
</dbReference>
<name>A0ABX8G120_9ACTN</name>
<dbReference type="Proteomes" id="UP000679629">
    <property type="component" value="Chromosome"/>
</dbReference>
<sequence length="347" mass="36584">MRQATYTGKGTVLVRPADPVPPAAGQVRIDVAYTGICGTDLHILHGAMDGRVTPPTVLGHEMAGRIAEIGDGVTGWRAGEAVTVMPTVSCGDCPACSAGHAHVCHRLVFLGIDSDGAMQNSWTVPADLLVRLPESLRLDHAALVEPTAVAVHDVRRAQLRPGEKAVVFGGGPIGVLIASVARRAGAQVLMFEPNAQRRAIAQRLGLTCADPHTGDVRGLVEEWTEGVGAAVAFEVSGSAAGVTCAVDCLQVHGRLVVVAIHPVAREVDLHRVFWRELTVLGARLYWRQDFEQAARLLAAGRVPVGLISRIEPLTRAEVAFAALDSGSGSGVMKVLIDCRRSEGNEPA</sequence>
<dbReference type="InterPro" id="IPR036291">
    <property type="entry name" value="NAD(P)-bd_dom_sf"/>
</dbReference>
<evidence type="ECO:0000259" key="13">
    <source>
        <dbReference type="SMART" id="SM00829"/>
    </source>
</evidence>
<comment type="similarity">
    <text evidence="7">Belongs to the zinc-containing alcohol dehydrogenase family. DOIA dehydrogenase subfamily.</text>
</comment>
<dbReference type="EMBL" id="CP075896">
    <property type="protein sequence ID" value="QWB27199.1"/>
    <property type="molecule type" value="Genomic_DNA"/>
</dbReference>
<comment type="catalytic activity">
    <reaction evidence="11">
        <text>2-deoxy-scyllo-inosamine + NADP(+) = 3-amino-2,3-dideoxy-scyllo-inosose + NADPH + H(+)</text>
        <dbReference type="Rhea" id="RHEA:33879"/>
        <dbReference type="ChEBI" id="CHEBI:15378"/>
        <dbReference type="ChEBI" id="CHEBI:57783"/>
        <dbReference type="ChEBI" id="CHEBI:58349"/>
        <dbReference type="ChEBI" id="CHEBI:65002"/>
        <dbReference type="ChEBI" id="CHEBI:65003"/>
        <dbReference type="EC" id="1.1.1.329"/>
    </reaction>
</comment>
<evidence type="ECO:0000256" key="9">
    <source>
        <dbReference type="ARBA" id="ARBA00039387"/>
    </source>
</evidence>
<protein>
    <recommendedName>
        <fullName evidence="9">2-deoxy-scyllo-inosamine dehydrogenase</fullName>
        <ecNumber evidence="8">1.1.1.329</ecNumber>
    </recommendedName>
</protein>
<organism evidence="14 15">
    <name type="scientific">Streptomyces koelreuteriae</name>
    <dbReference type="NCBI Taxonomy" id="2838015"/>
    <lineage>
        <taxon>Bacteria</taxon>
        <taxon>Bacillati</taxon>
        <taxon>Actinomycetota</taxon>
        <taxon>Actinomycetes</taxon>
        <taxon>Kitasatosporales</taxon>
        <taxon>Streptomycetaceae</taxon>
        <taxon>Streptomyces</taxon>
    </lineage>
</organism>
<dbReference type="InterPro" id="IPR020843">
    <property type="entry name" value="ER"/>
</dbReference>
<comment type="catalytic activity">
    <reaction evidence="10">
        <text>2-deoxy-scyllo-inosamine + NAD(+) = 3-amino-2,3-dideoxy-scyllo-inosose + NADH + H(+)</text>
        <dbReference type="Rhea" id="RHEA:33883"/>
        <dbReference type="ChEBI" id="CHEBI:15378"/>
        <dbReference type="ChEBI" id="CHEBI:57540"/>
        <dbReference type="ChEBI" id="CHEBI:57945"/>
        <dbReference type="ChEBI" id="CHEBI:65002"/>
        <dbReference type="ChEBI" id="CHEBI:65003"/>
        <dbReference type="EC" id="1.1.1.329"/>
    </reaction>
</comment>
<keyword evidence="15" id="KW-1185">Reference proteome</keyword>
<dbReference type="SUPFAM" id="SSF50129">
    <property type="entry name" value="GroES-like"/>
    <property type="match status" value="1"/>
</dbReference>
<dbReference type="RefSeq" id="WP_215122987.1">
    <property type="nucleotide sequence ID" value="NZ_CP075896.1"/>
</dbReference>